<dbReference type="EMBL" id="PSNW01000002">
    <property type="protein sequence ID" value="PPE75197.1"/>
    <property type="molecule type" value="Genomic_DNA"/>
</dbReference>
<dbReference type="OrthoDB" id="6637817at2"/>
<sequence>MEPTQALNIVRALAAGTDPATGEVFSPESPYQQPDVIRALGLAVTALQQAANAARKHQKLPAATGRPWTPEEDQALVAAFESGSTPKQLAAAHERTNGAVRSRLMKLGKLDVR</sequence>
<accession>A0A2S5TJR4</accession>
<reference evidence="1 2" key="1">
    <citation type="submission" date="2018-02" db="EMBL/GenBank/DDBJ databases">
        <title>Genome sequencing of Solimonas sp. HR-BB.</title>
        <authorList>
            <person name="Lee Y."/>
            <person name="Jeon C.O."/>
        </authorList>
    </citation>
    <scope>NUCLEOTIDE SEQUENCE [LARGE SCALE GENOMIC DNA]</scope>
    <source>
        <strain evidence="1 2">HR-BB</strain>
    </source>
</reference>
<comment type="caution">
    <text evidence="1">The sequence shown here is derived from an EMBL/GenBank/DDBJ whole genome shotgun (WGS) entry which is preliminary data.</text>
</comment>
<name>A0A2S5TJR4_9GAMM</name>
<proteinExistence type="predicted"/>
<evidence type="ECO:0000313" key="2">
    <source>
        <dbReference type="Proteomes" id="UP000238220"/>
    </source>
</evidence>
<dbReference type="AlphaFoldDB" id="A0A2S5TJR4"/>
<gene>
    <name evidence="1" type="ORF">C3942_05855</name>
</gene>
<dbReference type="RefSeq" id="WP_104229423.1">
    <property type="nucleotide sequence ID" value="NZ_PSNW01000002.1"/>
</dbReference>
<dbReference type="Proteomes" id="UP000238220">
    <property type="component" value="Unassembled WGS sequence"/>
</dbReference>
<keyword evidence="2" id="KW-1185">Reference proteome</keyword>
<protein>
    <submittedName>
        <fullName evidence="1">Uncharacterized protein</fullName>
    </submittedName>
</protein>
<evidence type="ECO:0000313" key="1">
    <source>
        <dbReference type="EMBL" id="PPE75197.1"/>
    </source>
</evidence>
<organism evidence="1 2">
    <name type="scientific">Solimonas fluminis</name>
    <dbReference type="NCBI Taxonomy" id="2086571"/>
    <lineage>
        <taxon>Bacteria</taxon>
        <taxon>Pseudomonadati</taxon>
        <taxon>Pseudomonadota</taxon>
        <taxon>Gammaproteobacteria</taxon>
        <taxon>Nevskiales</taxon>
        <taxon>Nevskiaceae</taxon>
        <taxon>Solimonas</taxon>
    </lineage>
</organism>